<evidence type="ECO:0000313" key="3">
    <source>
        <dbReference type="Proteomes" id="UP000199527"/>
    </source>
</evidence>
<dbReference type="InterPro" id="IPR009525">
    <property type="entry name" value="DUF1145"/>
</dbReference>
<dbReference type="RefSeq" id="WP_090359790.1">
    <property type="nucleotide sequence ID" value="NZ_FNEM01000001.1"/>
</dbReference>
<sequence length="83" mass="9476">MELLCFWGRRATAIAWGVMILNLIWPLPLSEFITLLLLVTVTAHLTLAMASLFYKRQGLIAVGRVLLFGVFEFFRPQPSKDRP</sequence>
<dbReference type="AlphaFoldDB" id="A0A1G8JC03"/>
<evidence type="ECO:0000256" key="1">
    <source>
        <dbReference type="SAM" id="Phobius"/>
    </source>
</evidence>
<feature type="transmembrane region" description="Helical" evidence="1">
    <location>
        <begin position="6"/>
        <end position="25"/>
    </location>
</feature>
<dbReference type="OrthoDB" id="6401616at2"/>
<keyword evidence="1" id="KW-0812">Transmembrane</keyword>
<proteinExistence type="predicted"/>
<dbReference type="EMBL" id="FNEM01000001">
    <property type="protein sequence ID" value="SDI28779.1"/>
    <property type="molecule type" value="Genomic_DNA"/>
</dbReference>
<evidence type="ECO:0008006" key="4">
    <source>
        <dbReference type="Google" id="ProtNLM"/>
    </source>
</evidence>
<feature type="transmembrane region" description="Helical" evidence="1">
    <location>
        <begin position="32"/>
        <end position="52"/>
    </location>
</feature>
<protein>
    <recommendedName>
        <fullName evidence="4">DUF1145 domain-containing protein</fullName>
    </recommendedName>
</protein>
<keyword evidence="1" id="KW-1133">Transmembrane helix</keyword>
<name>A0A1G8JC03_9GAMM</name>
<accession>A0A1G8JC03</accession>
<organism evidence="2 3">
    <name type="scientific">Ferrimonas sediminum</name>
    <dbReference type="NCBI Taxonomy" id="718193"/>
    <lineage>
        <taxon>Bacteria</taxon>
        <taxon>Pseudomonadati</taxon>
        <taxon>Pseudomonadota</taxon>
        <taxon>Gammaproteobacteria</taxon>
        <taxon>Alteromonadales</taxon>
        <taxon>Ferrimonadaceae</taxon>
        <taxon>Ferrimonas</taxon>
    </lineage>
</organism>
<keyword evidence="1" id="KW-0472">Membrane</keyword>
<dbReference type="Proteomes" id="UP000199527">
    <property type="component" value="Unassembled WGS sequence"/>
</dbReference>
<gene>
    <name evidence="2" type="ORF">SAMN04488540_10113</name>
</gene>
<keyword evidence="3" id="KW-1185">Reference proteome</keyword>
<reference evidence="3" key="1">
    <citation type="submission" date="2016-10" db="EMBL/GenBank/DDBJ databases">
        <authorList>
            <person name="Varghese N."/>
            <person name="Submissions S."/>
        </authorList>
    </citation>
    <scope>NUCLEOTIDE SEQUENCE [LARGE SCALE GENOMIC DNA]</scope>
    <source>
        <strain evidence="3">DSM 23317</strain>
    </source>
</reference>
<evidence type="ECO:0000313" key="2">
    <source>
        <dbReference type="EMBL" id="SDI28779.1"/>
    </source>
</evidence>
<dbReference type="Pfam" id="PF06611">
    <property type="entry name" value="DUF1145"/>
    <property type="match status" value="1"/>
</dbReference>